<organism evidence="9 11">
    <name type="scientific">Enterocloster clostridioformis</name>
    <dbReference type="NCBI Taxonomy" id="1531"/>
    <lineage>
        <taxon>Bacteria</taxon>
        <taxon>Bacillati</taxon>
        <taxon>Bacillota</taxon>
        <taxon>Clostridia</taxon>
        <taxon>Lachnospirales</taxon>
        <taxon>Lachnospiraceae</taxon>
        <taxon>Enterocloster</taxon>
    </lineage>
</organism>
<evidence type="ECO:0000256" key="4">
    <source>
        <dbReference type="ARBA" id="ARBA00022691"/>
    </source>
</evidence>
<evidence type="ECO:0000256" key="2">
    <source>
        <dbReference type="ARBA" id="ARBA00022603"/>
    </source>
</evidence>
<dbReference type="CDD" id="cd02440">
    <property type="entry name" value="AdoMet_MTases"/>
    <property type="match status" value="1"/>
</dbReference>
<evidence type="ECO:0000259" key="8">
    <source>
        <dbReference type="PROSITE" id="PS51686"/>
    </source>
</evidence>
<evidence type="ECO:0000313" key="11">
    <source>
        <dbReference type="Proteomes" id="UP000095512"/>
    </source>
</evidence>
<dbReference type="EC" id="2.1.1.178" evidence="9"/>
<evidence type="ECO:0000256" key="6">
    <source>
        <dbReference type="PROSITE-ProRule" id="PRU01023"/>
    </source>
</evidence>
<evidence type="ECO:0000256" key="7">
    <source>
        <dbReference type="SAM" id="MobiDB-lite"/>
    </source>
</evidence>
<dbReference type="Gene3D" id="2.30.130.60">
    <property type="match status" value="1"/>
</dbReference>
<keyword evidence="1" id="KW-0963">Cytoplasm</keyword>
<dbReference type="SUPFAM" id="SSF53335">
    <property type="entry name" value="S-adenosyl-L-methionine-dependent methyltransferases"/>
    <property type="match status" value="1"/>
</dbReference>
<comment type="similarity">
    <text evidence="6">Belongs to the class I-like SAM-binding methyltransferase superfamily. RsmB/NOP family.</text>
</comment>
<dbReference type="Proteomes" id="UP000251853">
    <property type="component" value="Unassembled WGS sequence"/>
</dbReference>
<dbReference type="InterPro" id="IPR031341">
    <property type="entry name" value="Methyltr_RsmF_N"/>
</dbReference>
<feature type="active site" description="Nucleophile" evidence="6">
    <location>
        <position position="287"/>
    </location>
</feature>
<keyword evidence="4 6" id="KW-0949">S-adenosyl-L-methionine</keyword>
<dbReference type="Pfam" id="PF17126">
    <property type="entry name" value="RsmF_methylt_CI"/>
    <property type="match status" value="1"/>
</dbReference>
<gene>
    <name evidence="9" type="primary">rsmF_1</name>
    <name evidence="10" type="synonym">rsmF_2</name>
    <name evidence="9" type="ORF">ERS852480_01565</name>
    <name evidence="10" type="ORF">NCTC11224_05244</name>
</gene>
<dbReference type="Gene3D" id="3.40.50.150">
    <property type="entry name" value="Vaccinia Virus protein VP39"/>
    <property type="match status" value="1"/>
</dbReference>
<evidence type="ECO:0000313" key="12">
    <source>
        <dbReference type="Proteomes" id="UP000251853"/>
    </source>
</evidence>
<dbReference type="InterPro" id="IPR027391">
    <property type="entry name" value="Nol1_Nop2_Fmu_2"/>
</dbReference>
<dbReference type="PANTHER" id="PTHR22807">
    <property type="entry name" value="NOP2 YEAST -RELATED NOL1/NOP2/FMU SUN DOMAIN-CONTAINING"/>
    <property type="match status" value="1"/>
</dbReference>
<feature type="domain" description="SAM-dependent MTase RsmB/NOP-type" evidence="8">
    <location>
        <begin position="51"/>
        <end position="360"/>
    </location>
</feature>
<feature type="region of interest" description="Disordered" evidence="7">
    <location>
        <begin position="74"/>
        <end position="101"/>
    </location>
</feature>
<dbReference type="InterPro" id="IPR001678">
    <property type="entry name" value="MeTrfase_RsmB-F_NOP2_dom"/>
</dbReference>
<dbReference type="Pfam" id="PF17125">
    <property type="entry name" value="Methyltr_RsmF_N"/>
    <property type="match status" value="1"/>
</dbReference>
<evidence type="ECO:0000313" key="9">
    <source>
        <dbReference type="EMBL" id="CUO64274.1"/>
    </source>
</evidence>
<evidence type="ECO:0000256" key="3">
    <source>
        <dbReference type="ARBA" id="ARBA00022679"/>
    </source>
</evidence>
<feature type="binding site" evidence="6">
    <location>
        <position position="189"/>
    </location>
    <ligand>
        <name>S-adenosyl-L-methionine</name>
        <dbReference type="ChEBI" id="CHEBI:59789"/>
    </ligand>
</feature>
<feature type="binding site" evidence="6">
    <location>
        <position position="234"/>
    </location>
    <ligand>
        <name>S-adenosyl-L-methionine</name>
        <dbReference type="ChEBI" id="CHEBI:59789"/>
    </ligand>
</feature>
<dbReference type="InterPro" id="IPR023267">
    <property type="entry name" value="RCMT"/>
</dbReference>
<dbReference type="GO" id="GO:0001510">
    <property type="term" value="P:RNA methylation"/>
    <property type="evidence" value="ECO:0007669"/>
    <property type="project" value="InterPro"/>
</dbReference>
<reference evidence="9 11" key="1">
    <citation type="submission" date="2015-09" db="EMBL/GenBank/DDBJ databases">
        <authorList>
            <consortium name="Pathogen Informatics"/>
        </authorList>
    </citation>
    <scope>NUCLEOTIDE SEQUENCE [LARGE SCALE GENOMIC DNA]</scope>
    <source>
        <strain evidence="9 11">2789STDY5834865</strain>
    </source>
</reference>
<dbReference type="Gene3D" id="3.30.70.1170">
    <property type="entry name" value="Sun protein, domain 3"/>
    <property type="match status" value="1"/>
</dbReference>
<dbReference type="Proteomes" id="UP000095512">
    <property type="component" value="Unassembled WGS sequence"/>
</dbReference>
<evidence type="ECO:0000313" key="10">
    <source>
        <dbReference type="EMBL" id="SQB16141.1"/>
    </source>
</evidence>
<dbReference type="InterPro" id="IPR049560">
    <property type="entry name" value="MeTrfase_RsmB-F_NOP2_cat"/>
</dbReference>
<evidence type="ECO:0000256" key="1">
    <source>
        <dbReference type="ARBA" id="ARBA00022490"/>
    </source>
</evidence>
<dbReference type="GO" id="GO:0008173">
    <property type="term" value="F:RNA methyltransferase activity"/>
    <property type="evidence" value="ECO:0007669"/>
    <property type="project" value="InterPro"/>
</dbReference>
<dbReference type="InterPro" id="IPR031340">
    <property type="entry name" value="RsmF_methylt_CI"/>
</dbReference>
<dbReference type="PRINTS" id="PR02008">
    <property type="entry name" value="RCMTFAMILY"/>
</dbReference>
<sequence length="528" mass="59093">MLYHGCSSSFILCAAGRQNINKDGKQDSMTDLPVRFEERMRALLGEEYPAFAASYDKERVQGLRFNSLKFPDGRGDAAGSGKDGKDKGTWEETGAAEAAERVRQETGFTLERIPWVKEGYYYSGDNRPGKHPYHEAGLYYIQEPSAMAVVELLNPGPGERVLDLCAAPGGKSSHIASRMKGTGFLLSNEIHPARARILSQNMERMGVRNAVVSNEDAQSLSGTFDRFFHKIVVDAPCSGEGMFRKDEEARSQWSEEHVKMCAARQGEILDHAAAMLAPGGRMVYSTCTFAPEENEGTVLAFLRRHPEFCVEQVPAYPGFTKGKPQWAGPEAEGWGLERTLRIMPHILEGEGHFMAVLRKEGDPENAAKTESRDRLYLDSRKRKEAFRDYEPFIRDTLTEPDTFLERKEYVLFGEQLYLMPADMPDMKGLKILRPGLHMGTLKKNRFEPSHALALALRKEEAQCSWELSPSGDSVIRYLKGEALSEEAGIFKGRLKGWVLVCTGGFSLGWAKYAGGMLKNHYPKGLRRN</sequence>
<keyword evidence="5 6" id="KW-0694">RNA-binding</keyword>
<dbReference type="AlphaFoldDB" id="A0A174GNW4"/>
<dbReference type="Pfam" id="PF01189">
    <property type="entry name" value="Methyltr_RsmB-F"/>
    <property type="match status" value="1"/>
</dbReference>
<evidence type="ECO:0000256" key="5">
    <source>
        <dbReference type="ARBA" id="ARBA00022884"/>
    </source>
</evidence>
<dbReference type="GO" id="GO:0003723">
    <property type="term" value="F:RNA binding"/>
    <property type="evidence" value="ECO:0007669"/>
    <property type="project" value="UniProtKB-UniRule"/>
</dbReference>
<dbReference type="PROSITE" id="PS51686">
    <property type="entry name" value="SAM_MT_RSMB_NOP"/>
    <property type="match status" value="1"/>
</dbReference>
<reference evidence="10 12" key="2">
    <citation type="submission" date="2018-06" db="EMBL/GenBank/DDBJ databases">
        <authorList>
            <consortium name="Pathogen Informatics"/>
            <person name="Doyle S."/>
        </authorList>
    </citation>
    <scope>NUCLEOTIDE SEQUENCE [LARGE SCALE GENOMIC DNA]</scope>
    <source>
        <strain evidence="10 12">NCTC11224</strain>
    </source>
</reference>
<proteinExistence type="inferred from homology"/>
<feature type="binding site" evidence="6">
    <location>
        <position position="216"/>
    </location>
    <ligand>
        <name>S-adenosyl-L-methionine</name>
        <dbReference type="ChEBI" id="CHEBI:59789"/>
    </ligand>
</feature>
<dbReference type="Pfam" id="PF13636">
    <property type="entry name" value="Methyltranf_PUA"/>
    <property type="match status" value="1"/>
</dbReference>
<keyword evidence="2 6" id="KW-0489">Methyltransferase</keyword>
<accession>A0A174GNW4</accession>
<dbReference type="CDD" id="cd21147">
    <property type="entry name" value="RsmF_methylt_CTD1"/>
    <property type="match status" value="1"/>
</dbReference>
<name>A0A174GNW4_9FIRM</name>
<feature type="binding site" evidence="6">
    <location>
        <begin position="165"/>
        <end position="171"/>
    </location>
    <ligand>
        <name>S-adenosyl-L-methionine</name>
        <dbReference type="ChEBI" id="CHEBI:59789"/>
    </ligand>
</feature>
<keyword evidence="3 6" id="KW-0808">Transferase</keyword>
<protein>
    <submittedName>
        <fullName evidence="9">RNA methylase</fullName>
        <ecNumber evidence="9">2.1.1.178</ecNumber>
    </submittedName>
</protein>
<keyword evidence="12" id="KW-1185">Reference proteome</keyword>
<dbReference type="InterPro" id="IPR029063">
    <property type="entry name" value="SAM-dependent_MTases_sf"/>
</dbReference>
<dbReference type="EMBL" id="UAVW01000019">
    <property type="protein sequence ID" value="SQB16141.1"/>
    <property type="molecule type" value="Genomic_DNA"/>
</dbReference>
<dbReference type="PANTHER" id="PTHR22807:SF30">
    <property type="entry name" value="28S RRNA (CYTOSINE(4447)-C(5))-METHYLTRANSFERASE-RELATED"/>
    <property type="match status" value="1"/>
</dbReference>
<dbReference type="EMBL" id="CZAB01000009">
    <property type="protein sequence ID" value="CUO64274.1"/>
    <property type="molecule type" value="Genomic_DNA"/>
</dbReference>